<feature type="signal peptide" evidence="1">
    <location>
        <begin position="1"/>
        <end position="19"/>
    </location>
</feature>
<evidence type="ECO:0000313" key="2">
    <source>
        <dbReference type="EMBL" id="GAB19446.1"/>
    </source>
</evidence>
<dbReference type="Proteomes" id="UP000035034">
    <property type="component" value="Unassembled WGS sequence"/>
</dbReference>
<evidence type="ECO:0000313" key="3">
    <source>
        <dbReference type="Proteomes" id="UP000035034"/>
    </source>
</evidence>
<evidence type="ECO:0000256" key="1">
    <source>
        <dbReference type="SAM" id="SignalP"/>
    </source>
</evidence>
<dbReference type="PROSITE" id="PS51257">
    <property type="entry name" value="PROKAR_LIPOPROTEIN"/>
    <property type="match status" value="1"/>
</dbReference>
<name>H0R2Z5_9ACTN</name>
<keyword evidence="3" id="KW-1185">Reference proteome</keyword>
<gene>
    <name evidence="2" type="ORF">GOEFS_086_00150</name>
</gene>
<dbReference type="OrthoDB" id="4764512at2"/>
<keyword evidence="1" id="KW-0732">Signal</keyword>
<dbReference type="EMBL" id="BAEH01000086">
    <property type="protein sequence ID" value="GAB19446.1"/>
    <property type="molecule type" value="Genomic_DNA"/>
</dbReference>
<dbReference type="STRING" id="1077974.GOEFS_086_00150"/>
<organism evidence="2 3">
    <name type="scientific">Gordonia effusa NBRC 100432</name>
    <dbReference type="NCBI Taxonomy" id="1077974"/>
    <lineage>
        <taxon>Bacteria</taxon>
        <taxon>Bacillati</taxon>
        <taxon>Actinomycetota</taxon>
        <taxon>Actinomycetes</taxon>
        <taxon>Mycobacteriales</taxon>
        <taxon>Gordoniaceae</taxon>
        <taxon>Gordonia</taxon>
    </lineage>
</organism>
<feature type="chain" id="PRO_5038418908" description="Lipoprotein" evidence="1">
    <location>
        <begin position="20"/>
        <end position="197"/>
    </location>
</feature>
<sequence>MNKNIGAIALAAVTLALTACSPTTESISAPTSSAAPSVASDREVKRAEAEAGKRELAILGVLGLPNGVDRIAAEAAAARGFPYMFSHGEGCSWVRTSDAALWRMYGTDGGQLVRDTEAERAFHSNAGASDLWTCSPAANVPTADDPAASTPYQFVDERGTWVRVGSAVYLVPEPVPTRGVVPHLRSESGEVVPLPTN</sequence>
<comment type="caution">
    <text evidence="2">The sequence shown here is derived from an EMBL/GenBank/DDBJ whole genome shotgun (WGS) entry which is preliminary data.</text>
</comment>
<proteinExistence type="predicted"/>
<accession>H0R2Z5</accession>
<dbReference type="AlphaFoldDB" id="H0R2Z5"/>
<reference evidence="2 3" key="1">
    <citation type="submission" date="2011-12" db="EMBL/GenBank/DDBJ databases">
        <title>Whole genome shotgun sequence of Gordonia effusa NBRC 100432.</title>
        <authorList>
            <person name="Yoshida I."/>
            <person name="Takarada H."/>
            <person name="Hosoyama A."/>
            <person name="Tsuchikane K."/>
            <person name="Katsumata H."/>
            <person name="Yamazaki S."/>
            <person name="Fujita N."/>
        </authorList>
    </citation>
    <scope>NUCLEOTIDE SEQUENCE [LARGE SCALE GENOMIC DNA]</scope>
    <source>
        <strain evidence="2 3">NBRC 100432</strain>
    </source>
</reference>
<protein>
    <recommendedName>
        <fullName evidence="4">Lipoprotein</fullName>
    </recommendedName>
</protein>
<evidence type="ECO:0008006" key="4">
    <source>
        <dbReference type="Google" id="ProtNLM"/>
    </source>
</evidence>
<dbReference type="RefSeq" id="WP_007318781.1">
    <property type="nucleotide sequence ID" value="NZ_BAEH01000086.1"/>
</dbReference>